<protein>
    <recommendedName>
        <fullName evidence="1">MULE transposase domain-containing protein</fullName>
    </recommendedName>
</protein>
<dbReference type="Pfam" id="PF10551">
    <property type="entry name" value="MULE"/>
    <property type="match status" value="1"/>
</dbReference>
<reference evidence="2 3" key="1">
    <citation type="submission" date="2024-01" db="EMBL/GenBank/DDBJ databases">
        <title>The complete chloroplast genome sequence of Lithospermum erythrorhizon: insights into the phylogenetic relationship among Boraginaceae species and the maternal lineages of purple gromwells.</title>
        <authorList>
            <person name="Okada T."/>
            <person name="Watanabe K."/>
        </authorList>
    </citation>
    <scope>NUCLEOTIDE SEQUENCE [LARGE SCALE GENOMIC DNA]</scope>
</reference>
<sequence>MRSNRIITEEQKWGDSESFGIPSRAIYDFMARSGGGYTKIGFLRKDLKHYLFLSNKRAMGPGEATVLQSWFRKQVSRNGFYYYIQVDSDGAICSIFWPDSIMRADYALFGDFVSFDTTYQTNKSYKPLGIFIGFNHHKITCVFGGALLYDESAATYKWLLKTFLKFMKWKKPVIFMTDQAPAIAVGVRQIFKGVFHALCSWHIKKNAIKKLGASTTSKFLDQFKHLVKHVDDEDQFEYTWSLIQEKFFANRRRSDISWLTFIYNSRKQWSSAWVKDNFMAGKRTTQLSEQFNAFARLYLKPEQSITQLLNRFQDLIDDLRHNELMFDFIM</sequence>
<evidence type="ECO:0000313" key="3">
    <source>
        <dbReference type="Proteomes" id="UP001454036"/>
    </source>
</evidence>
<feature type="domain" description="MULE transposase" evidence="1">
    <location>
        <begin position="113"/>
        <end position="206"/>
    </location>
</feature>
<dbReference type="EMBL" id="BAABME010024846">
    <property type="protein sequence ID" value="GAA0171015.1"/>
    <property type="molecule type" value="Genomic_DNA"/>
</dbReference>
<gene>
    <name evidence="2" type="ORF">LIER_41065</name>
</gene>
<dbReference type="Proteomes" id="UP001454036">
    <property type="component" value="Unassembled WGS sequence"/>
</dbReference>
<comment type="caution">
    <text evidence="2">The sequence shown here is derived from an EMBL/GenBank/DDBJ whole genome shotgun (WGS) entry which is preliminary data.</text>
</comment>
<accession>A0AAV3R546</accession>
<organism evidence="2 3">
    <name type="scientific">Lithospermum erythrorhizon</name>
    <name type="common">Purple gromwell</name>
    <name type="synonym">Lithospermum officinale var. erythrorhizon</name>
    <dbReference type="NCBI Taxonomy" id="34254"/>
    <lineage>
        <taxon>Eukaryota</taxon>
        <taxon>Viridiplantae</taxon>
        <taxon>Streptophyta</taxon>
        <taxon>Embryophyta</taxon>
        <taxon>Tracheophyta</taxon>
        <taxon>Spermatophyta</taxon>
        <taxon>Magnoliopsida</taxon>
        <taxon>eudicotyledons</taxon>
        <taxon>Gunneridae</taxon>
        <taxon>Pentapetalae</taxon>
        <taxon>asterids</taxon>
        <taxon>lamiids</taxon>
        <taxon>Boraginales</taxon>
        <taxon>Boraginaceae</taxon>
        <taxon>Boraginoideae</taxon>
        <taxon>Lithospermeae</taxon>
        <taxon>Lithospermum</taxon>
    </lineage>
</organism>
<dbReference type="PANTHER" id="PTHR47718:SF2">
    <property type="entry name" value="PROTEIN FAR1-RELATED SEQUENCE 5-LIKE"/>
    <property type="match status" value="1"/>
</dbReference>
<dbReference type="PANTHER" id="PTHR47718">
    <property type="entry name" value="OS01G0519700 PROTEIN"/>
    <property type="match status" value="1"/>
</dbReference>
<name>A0AAV3R546_LITER</name>
<evidence type="ECO:0000259" key="1">
    <source>
        <dbReference type="Pfam" id="PF10551"/>
    </source>
</evidence>
<dbReference type="AlphaFoldDB" id="A0AAV3R546"/>
<keyword evidence="3" id="KW-1185">Reference proteome</keyword>
<dbReference type="InterPro" id="IPR018289">
    <property type="entry name" value="MULE_transposase_dom"/>
</dbReference>
<proteinExistence type="predicted"/>
<evidence type="ECO:0000313" key="2">
    <source>
        <dbReference type="EMBL" id="GAA0171015.1"/>
    </source>
</evidence>